<evidence type="ECO:0000313" key="2">
    <source>
        <dbReference type="Proteomes" id="UP000002772"/>
    </source>
</evidence>
<dbReference type="Proteomes" id="UP000002772">
    <property type="component" value="Unassembled WGS sequence"/>
</dbReference>
<organism evidence="1 2">
    <name type="scientific">Hallella multisaccharivorax DSM 17128</name>
    <dbReference type="NCBI Taxonomy" id="688246"/>
    <lineage>
        <taxon>Bacteria</taxon>
        <taxon>Pseudomonadati</taxon>
        <taxon>Bacteroidota</taxon>
        <taxon>Bacteroidia</taxon>
        <taxon>Bacteroidales</taxon>
        <taxon>Prevotellaceae</taxon>
        <taxon>Hallella</taxon>
    </lineage>
</organism>
<sequence>MIKELYLILICFLVSCLFACSNKEENEHQPLTIDNYCEVALGDTVSLPVTGGSGQLIVEGNDFVETLFSTSQNGKQQKVSLIGREQGETNIVVRDKITNESCNIAVQVVYPFLTLVFDFSEVANLDIPLSLFALISSKDSISYVFSYNNMQHKYNDIPIMKGTYHISEGGSILSFDLQGEDKEFRHTFRLKKREAINLLNNMSKISIMPKATYTLDFTDVETGREFPYVFLSNKEVKSLPKRE</sequence>
<dbReference type="STRING" id="688246.Premu_0625"/>
<protein>
    <recommendedName>
        <fullName evidence="3">Lipoprotein</fullName>
    </recommendedName>
</protein>
<dbReference type="RefSeq" id="WP_007573028.1">
    <property type="nucleotide sequence ID" value="NZ_BPTS01000001.1"/>
</dbReference>
<accession>F8N5T9</accession>
<dbReference type="HOGENOM" id="CLU_1141781_0_0_10"/>
<dbReference type="AlphaFoldDB" id="F8N5T9"/>
<gene>
    <name evidence="1" type="ORF">Premu_0625</name>
</gene>
<reference evidence="2" key="1">
    <citation type="journal article" date="2011" name="Stand. Genomic Sci.">
        <title>Non-contiguous finished genome sequence of the opportunistic oral pathogen Prevotella multisaccharivorax type strain (PPPA20).</title>
        <authorList>
            <person name="Pati A."/>
            <person name="Gronow S."/>
            <person name="Lu M."/>
            <person name="Lapidus A."/>
            <person name="Nolan M."/>
            <person name="Lucas S."/>
            <person name="Hammon N."/>
            <person name="Deshpande S."/>
            <person name="Cheng J.F."/>
            <person name="Tapia R."/>
            <person name="Han C."/>
            <person name="Goodwin L."/>
            <person name="Pitluck S."/>
            <person name="Liolios K."/>
            <person name="Pagani I."/>
            <person name="Mavromatis K."/>
            <person name="Mikhailova N."/>
            <person name="Huntemann M."/>
            <person name="Chen A."/>
            <person name="Palaniappan K."/>
            <person name="Land M."/>
            <person name="Hauser L."/>
            <person name="Detter J.C."/>
            <person name="Brambilla E.M."/>
            <person name="Rohde M."/>
            <person name="Goker M."/>
            <person name="Woyke T."/>
            <person name="Bristow J."/>
            <person name="Eisen J.A."/>
            <person name="Markowitz V."/>
            <person name="Hugenholtz P."/>
            <person name="Kyrpides N.C."/>
            <person name="Klenk H.P."/>
            <person name="Ivanova N."/>
        </authorList>
    </citation>
    <scope>NUCLEOTIDE SEQUENCE [LARGE SCALE GENOMIC DNA]</scope>
    <source>
        <strain evidence="2">DSM 17128</strain>
    </source>
</reference>
<evidence type="ECO:0008006" key="3">
    <source>
        <dbReference type="Google" id="ProtNLM"/>
    </source>
</evidence>
<dbReference type="PROSITE" id="PS51257">
    <property type="entry name" value="PROKAR_LIPOPROTEIN"/>
    <property type="match status" value="1"/>
</dbReference>
<dbReference type="OrthoDB" id="1029344at2"/>
<dbReference type="EMBL" id="GL945017">
    <property type="protein sequence ID" value="EGN56101.1"/>
    <property type="molecule type" value="Genomic_DNA"/>
</dbReference>
<name>F8N5T9_9BACT</name>
<proteinExistence type="predicted"/>
<keyword evidence="2" id="KW-1185">Reference proteome</keyword>
<evidence type="ECO:0000313" key="1">
    <source>
        <dbReference type="EMBL" id="EGN56101.1"/>
    </source>
</evidence>